<dbReference type="HAMAP" id="MF_00081">
    <property type="entry name" value="HrcA"/>
    <property type="match status" value="1"/>
</dbReference>
<dbReference type="OrthoDB" id="9783139at2"/>
<dbReference type="InterPro" id="IPR036390">
    <property type="entry name" value="WH_DNA-bd_sf"/>
</dbReference>
<evidence type="ECO:0000256" key="2">
    <source>
        <dbReference type="ARBA" id="ARBA00023015"/>
    </source>
</evidence>
<accession>A0A1G6KHZ8</accession>
<dbReference type="PANTHER" id="PTHR34824">
    <property type="entry name" value="HEAT-INDUCIBLE TRANSCRIPTION REPRESSOR HRCA"/>
    <property type="match status" value="1"/>
</dbReference>
<dbReference type="EMBL" id="FMYM01000007">
    <property type="protein sequence ID" value="SDC30603.1"/>
    <property type="molecule type" value="Genomic_DNA"/>
</dbReference>
<keyword evidence="4 6" id="KW-0804">Transcription</keyword>
<dbReference type="InterPro" id="IPR002571">
    <property type="entry name" value="HrcA"/>
</dbReference>
<reference evidence="9" key="1">
    <citation type="submission" date="2016-09" db="EMBL/GenBank/DDBJ databases">
        <authorList>
            <person name="Varghese N."/>
            <person name="Submissions S."/>
        </authorList>
    </citation>
    <scope>NUCLEOTIDE SEQUENCE [LARGE SCALE GENOMIC DNA]</scope>
    <source>
        <strain evidence="9">25nlg</strain>
    </source>
</reference>
<evidence type="ECO:0000256" key="1">
    <source>
        <dbReference type="ARBA" id="ARBA00022491"/>
    </source>
</evidence>
<sequence length="341" mass="38729">MLTERQLLILHAIVDDYVRSAEPVGSRSVSKREDIPFSPATIRNEMADLEELGFLEKPHSSAGRVPSQQGYRYYVDHMKLPHRLTTVEKAGLSRLASAQLQATEEVFEASARILSEMTSYVSVVLSPETLKEKLCNIQIVPMNDQQAVVILVSQTGHVENRLVHIDEMVTPADLERTVNLLNERLVGTPLLMLQDKITIELADLFKRHVGNYQHVMSMLKQLTSRHQPEKMFFSGKTNLMTQPEFQDLGKIRLVYNTFEEETRLSQWLRSQQTDGLRVSIGEENELEAFSSCSIVMASYTVDGYDVGTIGVIGPTRMEYRRMMTVVDVLAQDLSKRLSRLQ</sequence>
<dbReference type="PANTHER" id="PTHR34824:SF1">
    <property type="entry name" value="HEAT-INDUCIBLE TRANSCRIPTION REPRESSOR HRCA"/>
    <property type="match status" value="1"/>
</dbReference>
<evidence type="ECO:0000313" key="9">
    <source>
        <dbReference type="Proteomes" id="UP000242662"/>
    </source>
</evidence>
<proteinExistence type="inferred from homology"/>
<comment type="function">
    <text evidence="5 6">Negative regulator of class I heat shock genes (grpE-dnaK-dnaJ and groELS operons). Prevents heat-shock induction of these operons.</text>
</comment>
<dbReference type="SUPFAM" id="SSF46785">
    <property type="entry name" value="Winged helix' DNA-binding domain"/>
    <property type="match status" value="1"/>
</dbReference>
<dbReference type="AlphaFoldDB" id="A0A1G6KHZ8"/>
<dbReference type="PIRSF" id="PIRSF005485">
    <property type="entry name" value="HrcA"/>
    <property type="match status" value="1"/>
</dbReference>
<dbReference type="SUPFAM" id="SSF55781">
    <property type="entry name" value="GAF domain-like"/>
    <property type="match status" value="1"/>
</dbReference>
<comment type="similarity">
    <text evidence="6">Belongs to the HrcA family.</text>
</comment>
<keyword evidence="9" id="KW-1185">Reference proteome</keyword>
<dbReference type="InterPro" id="IPR029016">
    <property type="entry name" value="GAF-like_dom_sf"/>
</dbReference>
<name>A0A1G6KHZ8_9BACI</name>
<keyword evidence="1 6" id="KW-0678">Repressor</keyword>
<evidence type="ECO:0000256" key="5">
    <source>
        <dbReference type="ARBA" id="ARBA00055319"/>
    </source>
</evidence>
<dbReference type="RefSeq" id="WP_090775864.1">
    <property type="nucleotide sequence ID" value="NZ_FMYM01000007.1"/>
</dbReference>
<dbReference type="Gene3D" id="3.30.450.40">
    <property type="match status" value="1"/>
</dbReference>
<dbReference type="InterPro" id="IPR023120">
    <property type="entry name" value="WHTH_transcript_rep_HrcA_IDD"/>
</dbReference>
<dbReference type="NCBIfam" id="TIGR00331">
    <property type="entry name" value="hrcA"/>
    <property type="match status" value="1"/>
</dbReference>
<dbReference type="InterPro" id="IPR036388">
    <property type="entry name" value="WH-like_DNA-bd_sf"/>
</dbReference>
<evidence type="ECO:0000256" key="6">
    <source>
        <dbReference type="HAMAP-Rule" id="MF_00081"/>
    </source>
</evidence>
<dbReference type="Gene3D" id="3.30.390.60">
    <property type="entry name" value="Heat-inducible transcription repressor hrca homolog, domain 3"/>
    <property type="match status" value="1"/>
</dbReference>
<evidence type="ECO:0000256" key="4">
    <source>
        <dbReference type="ARBA" id="ARBA00023163"/>
    </source>
</evidence>
<evidence type="ECO:0000313" key="8">
    <source>
        <dbReference type="EMBL" id="SDC30603.1"/>
    </source>
</evidence>
<dbReference type="FunFam" id="1.10.10.10:FF:000049">
    <property type="entry name" value="Heat-inducible transcription repressor HrcA"/>
    <property type="match status" value="1"/>
</dbReference>
<dbReference type="Gene3D" id="1.10.10.10">
    <property type="entry name" value="Winged helix-like DNA-binding domain superfamily/Winged helix DNA-binding domain"/>
    <property type="match status" value="1"/>
</dbReference>
<dbReference type="InterPro" id="IPR021153">
    <property type="entry name" value="HrcA_C"/>
</dbReference>
<feature type="domain" description="Heat-inducible transcription repressor HrcA C-terminal" evidence="7">
    <location>
        <begin position="104"/>
        <end position="323"/>
    </location>
</feature>
<organism evidence="8 9">
    <name type="scientific">Shouchella lonarensis</name>
    <dbReference type="NCBI Taxonomy" id="1464122"/>
    <lineage>
        <taxon>Bacteria</taxon>
        <taxon>Bacillati</taxon>
        <taxon>Bacillota</taxon>
        <taxon>Bacilli</taxon>
        <taxon>Bacillales</taxon>
        <taxon>Bacillaceae</taxon>
        <taxon>Shouchella</taxon>
    </lineage>
</organism>
<dbReference type="GO" id="GO:0045892">
    <property type="term" value="P:negative regulation of DNA-templated transcription"/>
    <property type="evidence" value="ECO:0007669"/>
    <property type="project" value="UniProtKB-UniRule"/>
</dbReference>
<evidence type="ECO:0000259" key="7">
    <source>
        <dbReference type="Pfam" id="PF01628"/>
    </source>
</evidence>
<dbReference type="STRING" id="1464122.SAMN05421737_10739"/>
<keyword evidence="2 6" id="KW-0805">Transcription regulation</keyword>
<keyword evidence="3 6" id="KW-0346">Stress response</keyword>
<dbReference type="Pfam" id="PF01628">
    <property type="entry name" value="HrcA"/>
    <property type="match status" value="1"/>
</dbReference>
<dbReference type="GO" id="GO:0003677">
    <property type="term" value="F:DNA binding"/>
    <property type="evidence" value="ECO:0007669"/>
    <property type="project" value="InterPro"/>
</dbReference>
<protein>
    <recommendedName>
        <fullName evidence="6">Heat-inducible transcription repressor HrcA</fullName>
    </recommendedName>
</protein>
<dbReference type="Proteomes" id="UP000242662">
    <property type="component" value="Unassembled WGS sequence"/>
</dbReference>
<gene>
    <name evidence="6" type="primary">hrcA</name>
    <name evidence="8" type="ORF">SAMN05421737_10739</name>
</gene>
<evidence type="ECO:0000256" key="3">
    <source>
        <dbReference type="ARBA" id="ARBA00023016"/>
    </source>
</evidence>